<dbReference type="InterPro" id="IPR036909">
    <property type="entry name" value="Cyt_c-like_dom_sf"/>
</dbReference>
<keyword evidence="4 10" id="KW-0812">Transmembrane</keyword>
<dbReference type="Pfam" id="PF00034">
    <property type="entry name" value="Cytochrom_C"/>
    <property type="match status" value="1"/>
</dbReference>
<comment type="caution">
    <text evidence="13">The sequence shown here is derived from an EMBL/GenBank/DDBJ whole genome shotgun (WGS) entry which is preliminary data.</text>
</comment>
<dbReference type="PANTHER" id="PTHR31632:SF2">
    <property type="entry name" value="PLASMA MEMBRANE IRON PERMEASE"/>
    <property type="match status" value="1"/>
</dbReference>
<protein>
    <submittedName>
        <fullName evidence="13">Cytochrome c/FTR1 family iron permease</fullName>
    </submittedName>
</protein>
<feature type="transmembrane region" description="Helical" evidence="10">
    <location>
        <begin position="588"/>
        <end position="609"/>
    </location>
</feature>
<evidence type="ECO:0000313" key="14">
    <source>
        <dbReference type="Proteomes" id="UP001203423"/>
    </source>
</evidence>
<reference evidence="13 14" key="1">
    <citation type="submission" date="2022-01" db="EMBL/GenBank/DDBJ databases">
        <title>Whole genome-based taxonomy of the Shewanellaceae.</title>
        <authorList>
            <person name="Martin-Rodriguez A.J."/>
        </authorList>
    </citation>
    <scope>NUCLEOTIDE SEQUENCE [LARGE SCALE GENOMIC DNA]</scope>
    <source>
        <strain evidence="13 14">DSM 17177</strain>
    </source>
</reference>
<feature type="chain" id="PRO_5046863332" evidence="11">
    <location>
        <begin position="38"/>
        <end position="661"/>
    </location>
</feature>
<comment type="subcellular location">
    <subcellularLocation>
        <location evidence="1">Membrane</location>
        <topology evidence="1">Multi-pass membrane protein</topology>
    </subcellularLocation>
</comment>
<evidence type="ECO:0000256" key="7">
    <source>
        <dbReference type="ARBA" id="ARBA00023004"/>
    </source>
</evidence>
<feature type="transmembrane region" description="Helical" evidence="10">
    <location>
        <begin position="477"/>
        <end position="496"/>
    </location>
</feature>
<dbReference type="Proteomes" id="UP001203423">
    <property type="component" value="Unassembled WGS sequence"/>
</dbReference>
<keyword evidence="14" id="KW-1185">Reference proteome</keyword>
<dbReference type="PROSITE" id="PS51007">
    <property type="entry name" value="CYTC"/>
    <property type="match status" value="1"/>
</dbReference>
<evidence type="ECO:0000256" key="8">
    <source>
        <dbReference type="ARBA" id="ARBA00023136"/>
    </source>
</evidence>
<accession>A0ABT0LGM6</accession>
<feature type="transmembrane region" description="Helical" evidence="10">
    <location>
        <begin position="517"/>
        <end position="536"/>
    </location>
</feature>
<dbReference type="PANTHER" id="PTHR31632">
    <property type="entry name" value="IRON TRANSPORTER FTH1"/>
    <property type="match status" value="1"/>
</dbReference>
<keyword evidence="7 9" id="KW-0408">Iron</keyword>
<keyword evidence="6 10" id="KW-1133">Transmembrane helix</keyword>
<sequence>MQPLWTPVARYATMPTFPRFMILLFSLLILTPQMSMASTPGEQNADNNGTDEQTQLRQLAQLAEYVGVDYSAAVENGEVVNADEYQEMLEFTSLIIEKLSENPHITEQSPALYRQALALQTSIKNKQDLSIVRQISSALRGTLLTLMPESSLPKHLLSDQDTQNLFQTNCATCHGVEGRGNGILAANLSPEPTDFTDKERAGNRSILGLFDAISNGLDDTAMPPFTQLKEQERWSLAFYVASLAFQGESAKNTAKVVDTVSLQQWVNHSPFQLAQDLSDQGITQTDIEALRANPETLFNHQPSPILITKNLLLSAKQAYDNGDFNQAKTLSVSAYLDGFELIENSLDAHDKNLRKNIEVNLMQLRHLLSNTQNASQLEVAINTTMLQLDQAQKLLTESNLSNATLFSASLIILLREGLEALLVVIALMTVLIRTNRRDALKYLHFGWVAALIAGGATWAAAQTLIDISGASREMMEGFGSLFAALMLFYVGVWMHSKTHAAHWQAYINKKINSQLKAGTLWGIALLSFIAVYREIFETILFYQSLLTQTENSQFSYFIGGLGTGIAILAITTWGLLKYSIKLPLAKFFSITTYLLLILSFILMGKAISALQEAAVVPINALPVHIEMDWIGVGSTWEGISAQLAVLILFIFYMVRTKKKTA</sequence>
<dbReference type="Gene3D" id="1.10.760.10">
    <property type="entry name" value="Cytochrome c-like domain"/>
    <property type="match status" value="1"/>
</dbReference>
<evidence type="ECO:0000256" key="6">
    <source>
        <dbReference type="ARBA" id="ARBA00022989"/>
    </source>
</evidence>
<evidence type="ECO:0000259" key="12">
    <source>
        <dbReference type="PROSITE" id="PS51007"/>
    </source>
</evidence>
<evidence type="ECO:0000256" key="3">
    <source>
        <dbReference type="ARBA" id="ARBA00022617"/>
    </source>
</evidence>
<evidence type="ECO:0000256" key="11">
    <source>
        <dbReference type="SAM" id="SignalP"/>
    </source>
</evidence>
<keyword evidence="3 9" id="KW-0349">Heme</keyword>
<feature type="signal peptide" evidence="11">
    <location>
        <begin position="1"/>
        <end position="37"/>
    </location>
</feature>
<evidence type="ECO:0000256" key="2">
    <source>
        <dbReference type="ARBA" id="ARBA00008333"/>
    </source>
</evidence>
<keyword evidence="11" id="KW-0732">Signal</keyword>
<evidence type="ECO:0000313" key="13">
    <source>
        <dbReference type="EMBL" id="MCL1126520.1"/>
    </source>
</evidence>
<feature type="transmembrane region" description="Helical" evidence="10">
    <location>
        <begin position="405"/>
        <end position="432"/>
    </location>
</feature>
<proteinExistence type="inferred from homology"/>
<dbReference type="InterPro" id="IPR009056">
    <property type="entry name" value="Cyt_c-like_dom"/>
</dbReference>
<keyword evidence="8 10" id="KW-0472">Membrane</keyword>
<comment type="similarity">
    <text evidence="2">Belongs to the oxidase-dependent Fe transporter (OFeT) (TC 9.A.10.1) family.</text>
</comment>
<feature type="transmembrane region" description="Helical" evidence="10">
    <location>
        <begin position="556"/>
        <end position="576"/>
    </location>
</feature>
<evidence type="ECO:0000256" key="1">
    <source>
        <dbReference type="ARBA" id="ARBA00004141"/>
    </source>
</evidence>
<evidence type="ECO:0000256" key="4">
    <source>
        <dbReference type="ARBA" id="ARBA00022692"/>
    </source>
</evidence>
<dbReference type="InterPro" id="IPR004923">
    <property type="entry name" value="FTR1/Fip1/EfeU"/>
</dbReference>
<dbReference type="SUPFAM" id="SSF46626">
    <property type="entry name" value="Cytochrome c"/>
    <property type="match status" value="1"/>
</dbReference>
<organism evidence="13 14">
    <name type="scientific">Shewanella surugensis</name>
    <dbReference type="NCBI Taxonomy" id="212020"/>
    <lineage>
        <taxon>Bacteria</taxon>
        <taxon>Pseudomonadati</taxon>
        <taxon>Pseudomonadota</taxon>
        <taxon>Gammaproteobacteria</taxon>
        <taxon>Alteromonadales</taxon>
        <taxon>Shewanellaceae</taxon>
        <taxon>Shewanella</taxon>
    </lineage>
</organism>
<evidence type="ECO:0000256" key="5">
    <source>
        <dbReference type="ARBA" id="ARBA00022723"/>
    </source>
</evidence>
<evidence type="ECO:0000256" key="10">
    <source>
        <dbReference type="SAM" id="Phobius"/>
    </source>
</evidence>
<feature type="transmembrane region" description="Helical" evidence="10">
    <location>
        <begin position="629"/>
        <end position="654"/>
    </location>
</feature>
<dbReference type="EMBL" id="JAKIKS010000092">
    <property type="protein sequence ID" value="MCL1126520.1"/>
    <property type="molecule type" value="Genomic_DNA"/>
</dbReference>
<feature type="domain" description="Cytochrome c" evidence="12">
    <location>
        <begin position="157"/>
        <end position="244"/>
    </location>
</feature>
<keyword evidence="5 9" id="KW-0479">Metal-binding</keyword>
<dbReference type="Pfam" id="PF03239">
    <property type="entry name" value="FTR1"/>
    <property type="match status" value="1"/>
</dbReference>
<evidence type="ECO:0000256" key="9">
    <source>
        <dbReference type="PROSITE-ProRule" id="PRU00433"/>
    </source>
</evidence>
<name>A0ABT0LGM6_9GAMM</name>
<feature type="transmembrane region" description="Helical" evidence="10">
    <location>
        <begin position="444"/>
        <end position="465"/>
    </location>
</feature>
<dbReference type="RefSeq" id="WP_248941912.1">
    <property type="nucleotide sequence ID" value="NZ_JAKIKS010000092.1"/>
</dbReference>
<gene>
    <name evidence="13" type="ORF">L2764_19030</name>
</gene>